<dbReference type="Proteomes" id="UP001155144">
    <property type="component" value="Unassembled WGS sequence"/>
</dbReference>
<reference evidence="10" key="1">
    <citation type="submission" date="2022-08" db="EMBL/GenBank/DDBJ databases">
        <title>Genomic Encyclopedia of Type Strains, Phase V (KMG-V): Genome sequencing to study the core and pangenomes of soil and plant-associated prokaryotes.</title>
        <authorList>
            <person name="Whitman W."/>
        </authorList>
    </citation>
    <scope>NUCLEOTIDE SEQUENCE</scope>
    <source>
        <strain evidence="10">SP2017</strain>
        <strain evidence="12">SP3002</strain>
        <strain evidence="11">SP3026</strain>
    </source>
</reference>
<gene>
    <name evidence="11" type="ORF">GGP45_000701</name>
    <name evidence="10" type="ORF">GGP83_000226</name>
    <name evidence="12" type="ORF">GGP99_000668</name>
</gene>
<dbReference type="InterPro" id="IPR026564">
    <property type="entry name" value="Transcrip_reg_TACO1-like_dom3"/>
</dbReference>
<evidence type="ECO:0000313" key="10">
    <source>
        <dbReference type="EMBL" id="MCS3950300.1"/>
    </source>
</evidence>
<dbReference type="EMBL" id="JANUBB010000001">
    <property type="protein sequence ID" value="MCS3950300.1"/>
    <property type="molecule type" value="Genomic_DNA"/>
</dbReference>
<dbReference type="Pfam" id="PF01709">
    <property type="entry name" value="Transcrip_reg"/>
    <property type="match status" value="1"/>
</dbReference>
<dbReference type="InterPro" id="IPR049083">
    <property type="entry name" value="TACO1_YebC_N"/>
</dbReference>
<evidence type="ECO:0000256" key="7">
    <source>
        <dbReference type="SAM" id="MobiDB-lite"/>
    </source>
</evidence>
<dbReference type="InterPro" id="IPR048300">
    <property type="entry name" value="TACO1_YebC-like_2nd/3rd_dom"/>
</dbReference>
<dbReference type="InterPro" id="IPR017856">
    <property type="entry name" value="Integrase-like_N"/>
</dbReference>
<evidence type="ECO:0000256" key="5">
    <source>
        <dbReference type="ARBA" id="ARBA00023163"/>
    </source>
</evidence>
<evidence type="ECO:0000256" key="3">
    <source>
        <dbReference type="ARBA" id="ARBA00023015"/>
    </source>
</evidence>
<comment type="subcellular location">
    <subcellularLocation>
        <location evidence="6">Cytoplasm</location>
    </subcellularLocation>
</comment>
<keyword evidence="5 6" id="KW-0804">Transcription</keyword>
<keyword evidence="4 6" id="KW-0238">DNA-binding</keyword>
<sequence length="257" mass="27912">MAGHTRKWAKVKRKKQKDDRRKSKVWARLSQEIEKAAREGGGDPDANVALSQALERAREEDMAKDTIERAIKRGTGELEEEGREKVTYEGYAPHGVAVFVEGETENINRTVKDLRNLFSDHGGNLGKDGSVAYLFEQKGRFEIAADATDEMTLFEVAVEAGAEEVDETDGAYVVTTDRDAFADVGEALDEAGLPVEANALVRAPATTVALAPDERDAVRGLIEKINDLRDVTSVYTTLEIDGTPLALGVDVASPAGH</sequence>
<feature type="region of interest" description="Disordered" evidence="7">
    <location>
        <begin position="1"/>
        <end position="25"/>
    </location>
</feature>
<dbReference type="PANTHER" id="PTHR12532">
    <property type="entry name" value="TRANSLATIONAL ACTIVATOR OF CYTOCHROME C OXIDASE 1"/>
    <property type="match status" value="1"/>
</dbReference>
<feature type="domain" description="TACO1/YebC-like N-terminal" evidence="9">
    <location>
        <begin position="6"/>
        <end position="77"/>
    </location>
</feature>
<accession>A0A9X2PM60</accession>
<dbReference type="EMBL" id="JANTZM010000003">
    <property type="protein sequence ID" value="MCS4156726.1"/>
    <property type="molecule type" value="Genomic_DNA"/>
</dbReference>
<evidence type="ECO:0000313" key="13">
    <source>
        <dbReference type="Proteomes" id="UP001155010"/>
    </source>
</evidence>
<dbReference type="FunFam" id="1.10.10.200:FF:000002">
    <property type="entry name" value="Probable transcriptional regulatory protein CLM62_37755"/>
    <property type="match status" value="1"/>
</dbReference>
<evidence type="ECO:0000313" key="11">
    <source>
        <dbReference type="EMBL" id="MCS4120383.1"/>
    </source>
</evidence>
<feature type="compositionally biased region" description="Basic residues" evidence="7">
    <location>
        <begin position="1"/>
        <end position="15"/>
    </location>
</feature>
<evidence type="ECO:0000259" key="9">
    <source>
        <dbReference type="Pfam" id="PF20772"/>
    </source>
</evidence>
<dbReference type="GO" id="GO:0003677">
    <property type="term" value="F:DNA binding"/>
    <property type="evidence" value="ECO:0007669"/>
    <property type="project" value="UniProtKB-UniRule"/>
</dbReference>
<evidence type="ECO:0000259" key="8">
    <source>
        <dbReference type="Pfam" id="PF01709"/>
    </source>
</evidence>
<dbReference type="GO" id="GO:0005829">
    <property type="term" value="C:cytosol"/>
    <property type="evidence" value="ECO:0007669"/>
    <property type="project" value="TreeGrafter"/>
</dbReference>
<dbReference type="AlphaFoldDB" id="A0A9X2PM60"/>
<dbReference type="NCBIfam" id="NF009044">
    <property type="entry name" value="PRK12378.1"/>
    <property type="match status" value="1"/>
</dbReference>
<name>A0A9X2PM60_9BACT</name>
<dbReference type="RefSeq" id="WP_013062823.1">
    <property type="nucleotide sequence ID" value="NZ_CALTRV010000004.1"/>
</dbReference>
<comment type="similarity">
    <text evidence="1 6">Belongs to the TACO1 family.</text>
</comment>
<dbReference type="Proteomes" id="UP001155110">
    <property type="component" value="Unassembled WGS sequence"/>
</dbReference>
<protein>
    <recommendedName>
        <fullName evidence="6">Probable transcriptional regulatory protein GGP45_000701</fullName>
    </recommendedName>
</protein>
<keyword evidence="2 6" id="KW-0963">Cytoplasm</keyword>
<dbReference type="PANTHER" id="PTHR12532:SF6">
    <property type="entry name" value="TRANSCRIPTIONAL REGULATORY PROTEIN YEBC-RELATED"/>
    <property type="match status" value="1"/>
</dbReference>
<dbReference type="InterPro" id="IPR029072">
    <property type="entry name" value="YebC-like"/>
</dbReference>
<evidence type="ECO:0000313" key="12">
    <source>
        <dbReference type="EMBL" id="MCS4156726.1"/>
    </source>
</evidence>
<dbReference type="EMBL" id="JANUBL010000001">
    <property type="protein sequence ID" value="MCS4120383.1"/>
    <property type="molecule type" value="Genomic_DNA"/>
</dbReference>
<evidence type="ECO:0000256" key="2">
    <source>
        <dbReference type="ARBA" id="ARBA00022490"/>
    </source>
</evidence>
<dbReference type="HAMAP" id="MF_00693">
    <property type="entry name" value="Transcrip_reg_TACO1"/>
    <property type="match status" value="1"/>
</dbReference>
<dbReference type="Proteomes" id="UP001155010">
    <property type="component" value="Unassembled WGS sequence"/>
</dbReference>
<proteinExistence type="inferred from homology"/>
<dbReference type="InterPro" id="IPR002876">
    <property type="entry name" value="Transcrip_reg_TACO1-like"/>
</dbReference>
<dbReference type="Pfam" id="PF20772">
    <property type="entry name" value="TACO1_YebC_N"/>
    <property type="match status" value="1"/>
</dbReference>
<dbReference type="NCBIfam" id="TIGR01033">
    <property type="entry name" value="YebC/PmpR family DNA-binding transcriptional regulator"/>
    <property type="match status" value="1"/>
</dbReference>
<evidence type="ECO:0000256" key="6">
    <source>
        <dbReference type="HAMAP-Rule" id="MF_00693"/>
    </source>
</evidence>
<evidence type="ECO:0000256" key="4">
    <source>
        <dbReference type="ARBA" id="ARBA00023125"/>
    </source>
</evidence>
<organism evidence="10 13">
    <name type="scientific">Salinibacter ruber</name>
    <dbReference type="NCBI Taxonomy" id="146919"/>
    <lineage>
        <taxon>Bacteria</taxon>
        <taxon>Pseudomonadati</taxon>
        <taxon>Rhodothermota</taxon>
        <taxon>Rhodothermia</taxon>
        <taxon>Rhodothermales</taxon>
        <taxon>Salinibacteraceae</taxon>
        <taxon>Salinibacter</taxon>
    </lineage>
</organism>
<dbReference type="NCBIfam" id="NF001030">
    <property type="entry name" value="PRK00110.1"/>
    <property type="match status" value="1"/>
</dbReference>
<dbReference type="Gene3D" id="1.10.10.200">
    <property type="match status" value="1"/>
</dbReference>
<feature type="domain" description="TACO1/YebC-like second and third" evidence="8">
    <location>
        <begin position="84"/>
        <end position="237"/>
    </location>
</feature>
<dbReference type="SUPFAM" id="SSF75625">
    <property type="entry name" value="YebC-like"/>
    <property type="match status" value="1"/>
</dbReference>
<comment type="caution">
    <text evidence="10">The sequence shown here is derived from an EMBL/GenBank/DDBJ whole genome shotgun (WGS) entry which is preliminary data.</text>
</comment>
<keyword evidence="3 6" id="KW-0805">Transcription regulation</keyword>
<evidence type="ECO:0000256" key="1">
    <source>
        <dbReference type="ARBA" id="ARBA00008724"/>
    </source>
</evidence>
<dbReference type="Gene3D" id="3.30.70.980">
    <property type="match status" value="2"/>
</dbReference>
<dbReference type="GO" id="GO:0006355">
    <property type="term" value="P:regulation of DNA-templated transcription"/>
    <property type="evidence" value="ECO:0007669"/>
    <property type="project" value="UniProtKB-UniRule"/>
</dbReference>